<comment type="caution">
    <text evidence="4">The sequence shown here is derived from an EMBL/GenBank/DDBJ whole genome shotgun (WGS) entry which is preliminary data.</text>
</comment>
<dbReference type="Proteomes" id="UP000745859">
    <property type="component" value="Unassembled WGS sequence"/>
</dbReference>
<dbReference type="EMBL" id="JAASQL010000001">
    <property type="protein sequence ID" value="NIJ45186.1"/>
    <property type="molecule type" value="Genomic_DNA"/>
</dbReference>
<protein>
    <recommendedName>
        <fullName evidence="3">Secretion system C-terminal sorting domain-containing protein</fullName>
    </recommendedName>
</protein>
<organism evidence="4 5">
    <name type="scientific">Wenyingzhuangia heitensis</name>
    <dbReference type="NCBI Taxonomy" id="1487859"/>
    <lineage>
        <taxon>Bacteria</taxon>
        <taxon>Pseudomonadati</taxon>
        <taxon>Bacteroidota</taxon>
        <taxon>Flavobacteriia</taxon>
        <taxon>Flavobacteriales</taxon>
        <taxon>Flavobacteriaceae</taxon>
        <taxon>Wenyingzhuangia</taxon>
    </lineage>
</organism>
<feature type="chain" id="PRO_5046442854" description="Secretion system C-terminal sorting domain-containing protein" evidence="2">
    <location>
        <begin position="19"/>
        <end position="419"/>
    </location>
</feature>
<dbReference type="InterPro" id="IPR026444">
    <property type="entry name" value="Secre_tail"/>
</dbReference>
<feature type="domain" description="Secretion system C-terminal sorting" evidence="3">
    <location>
        <begin position="354"/>
        <end position="416"/>
    </location>
</feature>
<accession>A0ABX0UCB1</accession>
<name>A0ABX0UCB1_9FLAO</name>
<feature type="signal peptide" evidence="2">
    <location>
        <begin position="1"/>
        <end position="18"/>
    </location>
</feature>
<reference evidence="4 5" key="1">
    <citation type="submission" date="2020-03" db="EMBL/GenBank/DDBJ databases">
        <title>Genomic Encyclopedia of Type Strains, Phase IV (KMG-IV): sequencing the most valuable type-strain genomes for metagenomic binning, comparative biology and taxonomic classification.</title>
        <authorList>
            <person name="Goeker M."/>
        </authorList>
    </citation>
    <scope>NUCLEOTIDE SEQUENCE [LARGE SCALE GENOMIC DNA]</scope>
    <source>
        <strain evidence="4 5">DSM 101599</strain>
    </source>
</reference>
<dbReference type="RefSeq" id="WP_167186560.1">
    <property type="nucleotide sequence ID" value="NZ_JAASQL010000001.1"/>
</dbReference>
<evidence type="ECO:0000256" key="1">
    <source>
        <dbReference type="ARBA" id="ARBA00022729"/>
    </source>
</evidence>
<proteinExistence type="predicted"/>
<dbReference type="Pfam" id="PF18962">
    <property type="entry name" value="Por_Secre_tail"/>
    <property type="match status" value="1"/>
</dbReference>
<sequence>MIKKLLLAITLTTSLCSAQIFDFNTDGDFEGFTGTTNCTATVANGYLSIVPTDESLIAKVSNPNISVNADTNKYIHFFYKNLSDSNGAGDNSIGDGNDQLRFEASNGVDYSGNNNPININSTDFEVKTINATSFTWWSGTIGAFHLYPRRNNTGSDLHEIQITRIEFSNSATPTPLPGPAFAEDFESGTPDDLGVQNNGDNANLSIEVATIPSGTTGNSSSNVLKITESATTENYHYPFMATTALDSNNGEYISLLFLPGETGTGTFTLRIRDGGTTVADIDQSYTATDLTTWIPISWDISSYINSNSITRLDFWYDNGGRSTATPLVRYIDEVKQTTSTTLSSSSKTFKNVTVYPNPTTGEINISDISKINGDIIISNVLGQVVKTVKAANTINISDLPQGIYFLQTRNQLIKKVIKN</sequence>
<dbReference type="NCBIfam" id="TIGR04183">
    <property type="entry name" value="Por_Secre_tail"/>
    <property type="match status" value="1"/>
</dbReference>
<gene>
    <name evidence="4" type="ORF">FHR24_001625</name>
</gene>
<keyword evidence="1 2" id="KW-0732">Signal</keyword>
<evidence type="ECO:0000256" key="2">
    <source>
        <dbReference type="SAM" id="SignalP"/>
    </source>
</evidence>
<evidence type="ECO:0000313" key="5">
    <source>
        <dbReference type="Proteomes" id="UP000745859"/>
    </source>
</evidence>
<keyword evidence="5" id="KW-1185">Reference proteome</keyword>
<dbReference type="Gene3D" id="2.60.120.260">
    <property type="entry name" value="Galactose-binding domain-like"/>
    <property type="match status" value="1"/>
</dbReference>
<evidence type="ECO:0000259" key="3">
    <source>
        <dbReference type="Pfam" id="PF18962"/>
    </source>
</evidence>
<evidence type="ECO:0000313" key="4">
    <source>
        <dbReference type="EMBL" id="NIJ45186.1"/>
    </source>
</evidence>